<evidence type="ECO:0000313" key="3">
    <source>
        <dbReference type="Proteomes" id="UP001518989"/>
    </source>
</evidence>
<evidence type="ECO:0000259" key="1">
    <source>
        <dbReference type="Pfam" id="PF14534"/>
    </source>
</evidence>
<evidence type="ECO:0000313" key="2">
    <source>
        <dbReference type="EMBL" id="MBO1081069.1"/>
    </source>
</evidence>
<comment type="caution">
    <text evidence="2">The sequence shown here is derived from an EMBL/GenBank/DDBJ whole genome shotgun (WGS) entry which is preliminary data.</text>
</comment>
<dbReference type="InterPro" id="IPR027843">
    <property type="entry name" value="DUF4440"/>
</dbReference>
<protein>
    <submittedName>
        <fullName evidence="2">Nuclear transport factor 2 family protein</fullName>
    </submittedName>
</protein>
<keyword evidence="3" id="KW-1185">Reference proteome</keyword>
<reference evidence="2 3" key="1">
    <citation type="submission" date="2020-09" db="EMBL/GenBank/DDBJ databases">
        <title>Roseomonas.</title>
        <authorList>
            <person name="Zhu W."/>
        </authorList>
    </citation>
    <scope>NUCLEOTIDE SEQUENCE [LARGE SCALE GENOMIC DNA]</scope>
    <source>
        <strain evidence="2 3">573</strain>
    </source>
</reference>
<dbReference type="Proteomes" id="UP001518989">
    <property type="component" value="Unassembled WGS sequence"/>
</dbReference>
<gene>
    <name evidence="2" type="ORF">IAI61_18685</name>
</gene>
<dbReference type="Gene3D" id="3.10.450.50">
    <property type="match status" value="1"/>
</dbReference>
<name>A0ABS3KUB2_9PROT</name>
<sequence length="105" mass="11575">MLAGDLAALDRLLDDELVFTDQAGRTLGKADDLSAYRSGLLRLSRADILDRAIRMAGDDAAVVTLRAELAGRWDGTPFTAAFRYTRMWRRTDAGWRMLAAHCSGT</sequence>
<dbReference type="InterPro" id="IPR032710">
    <property type="entry name" value="NTF2-like_dom_sf"/>
</dbReference>
<accession>A0ABS3KUB2</accession>
<feature type="domain" description="DUF4440" evidence="1">
    <location>
        <begin position="1"/>
        <end position="97"/>
    </location>
</feature>
<proteinExistence type="predicted"/>
<dbReference type="SUPFAM" id="SSF54427">
    <property type="entry name" value="NTF2-like"/>
    <property type="match status" value="1"/>
</dbReference>
<dbReference type="EMBL" id="JACTNG010000012">
    <property type="protein sequence ID" value="MBO1081069.1"/>
    <property type="molecule type" value="Genomic_DNA"/>
</dbReference>
<organism evidence="2 3">
    <name type="scientific">Roseomonas haemaphysalidis</name>
    <dbReference type="NCBI Taxonomy" id="2768162"/>
    <lineage>
        <taxon>Bacteria</taxon>
        <taxon>Pseudomonadati</taxon>
        <taxon>Pseudomonadota</taxon>
        <taxon>Alphaproteobacteria</taxon>
        <taxon>Acetobacterales</taxon>
        <taxon>Roseomonadaceae</taxon>
        <taxon>Roseomonas</taxon>
    </lineage>
</organism>
<dbReference type="Pfam" id="PF14534">
    <property type="entry name" value="DUF4440"/>
    <property type="match status" value="1"/>
</dbReference>